<evidence type="ECO:0000313" key="2">
    <source>
        <dbReference type="Proteomes" id="UP001056648"/>
    </source>
</evidence>
<proteinExistence type="predicted"/>
<sequence>MDDQARFEIDRGDRAKRILEDPLVVEALAAIKQGAVDAWVATDGRDVEAREYLHRFLKAVGRFEAVFASYIQTGELQRKYIEQEEERKSIMQRTLERIRG</sequence>
<protein>
    <submittedName>
        <fullName evidence="1">Uncharacterized protein</fullName>
    </submittedName>
</protein>
<evidence type="ECO:0000313" key="1">
    <source>
        <dbReference type="EMBL" id="USE79491.1"/>
    </source>
</evidence>
<dbReference type="EMBL" id="CP098736">
    <property type="protein sequence ID" value="USE79491.1"/>
    <property type="molecule type" value="Genomic_DNA"/>
</dbReference>
<gene>
    <name evidence="1" type="ORF">NDR89_23150</name>
</gene>
<organism evidence="1 2">
    <name type="scientific">Cupriavidus gilardii</name>
    <dbReference type="NCBI Taxonomy" id="82541"/>
    <lineage>
        <taxon>Bacteria</taxon>
        <taxon>Pseudomonadati</taxon>
        <taxon>Pseudomonadota</taxon>
        <taxon>Betaproteobacteria</taxon>
        <taxon>Burkholderiales</taxon>
        <taxon>Burkholderiaceae</taxon>
        <taxon>Cupriavidus</taxon>
    </lineage>
</organism>
<keyword evidence="2" id="KW-1185">Reference proteome</keyword>
<name>A0ABY4VUI7_9BURK</name>
<accession>A0ABY4VUI7</accession>
<dbReference type="Proteomes" id="UP001056648">
    <property type="component" value="Chromosome 2"/>
</dbReference>
<dbReference type="RefSeq" id="WP_252252948.1">
    <property type="nucleotide sequence ID" value="NZ_CP098736.1"/>
</dbReference>
<reference evidence="1" key="1">
    <citation type="submission" date="2022-06" db="EMBL/GenBank/DDBJ databases">
        <title>Complete genome sequence and characterization of Cupriavidus gilardii QJ1 isolated from contaminating cells.</title>
        <authorList>
            <person name="Qi J."/>
        </authorList>
    </citation>
    <scope>NUCLEOTIDE SEQUENCE</scope>
    <source>
        <strain evidence="1">QJ1</strain>
    </source>
</reference>